<dbReference type="InterPro" id="IPR015943">
    <property type="entry name" value="WD40/YVTN_repeat-like_dom_sf"/>
</dbReference>
<name>A0A172TZ97_9BACT</name>
<organism evidence="1 2">
    <name type="scientific">Flavisolibacter tropicus</name>
    <dbReference type="NCBI Taxonomy" id="1492898"/>
    <lineage>
        <taxon>Bacteria</taxon>
        <taxon>Pseudomonadati</taxon>
        <taxon>Bacteroidota</taxon>
        <taxon>Chitinophagia</taxon>
        <taxon>Chitinophagales</taxon>
        <taxon>Chitinophagaceae</taxon>
        <taxon>Flavisolibacter</taxon>
    </lineage>
</organism>
<dbReference type="STRING" id="1492898.SY85_19990"/>
<gene>
    <name evidence="1" type="ORF">SY85_19990</name>
</gene>
<proteinExistence type="predicted"/>
<dbReference type="Pfam" id="PF02012">
    <property type="entry name" value="BNR"/>
    <property type="match status" value="1"/>
</dbReference>
<dbReference type="SUPFAM" id="SSF110296">
    <property type="entry name" value="Oligoxyloglucan reducing end-specific cellobiohydrolase"/>
    <property type="match status" value="2"/>
</dbReference>
<reference evidence="1 2" key="2">
    <citation type="journal article" date="2016" name="Int. J. Syst. Evol. Microbiol.">
        <title>Flavisolibacter tropicus sp. nov., isolated from tropical soil.</title>
        <authorList>
            <person name="Lee J.J."/>
            <person name="Kang M.S."/>
            <person name="Kim G.S."/>
            <person name="Lee C.S."/>
            <person name="Lim S."/>
            <person name="Lee J."/>
            <person name="Roh S.H."/>
            <person name="Kang H."/>
            <person name="Ha J.M."/>
            <person name="Bae S."/>
            <person name="Jung H.Y."/>
            <person name="Kim M.K."/>
        </authorList>
    </citation>
    <scope>NUCLEOTIDE SEQUENCE [LARGE SCALE GENOMIC DNA]</scope>
    <source>
        <strain evidence="1 2">LCS9</strain>
    </source>
</reference>
<sequence length="835" mass="90984">MLSRKDANLFKVQDAFNKAAQSLRVDPSKVKGYKQFRRWERFWKSRVDANGNLPDINKQVQVARAYRSVSSKAKMLTESDWQLVGPATSDGGSGGIGRILTLGFHPADADVFYVGTAAGGVWKTVDAGKRYVPLMDAIGPFSASSIAVSKSNPSLVLAGGSGPDNLYKSTDGGQTWQPVKGLPAVTSIFIHPSNPDIIVVSTYKGIYRSVNQGISFSVVLNVEVTKIIQKPDNPNTLYTCRTDGSTGTLEFYRSLDAGVSWVKTQSIANGGSNPKMAVAKASPDLVEVATVNGSALKGIYRSLDAGQSYTQYFIATNTTNFLSYSFTPNDNGGMGSFAFAFTVNPNNPAHKYIGSVNTWRTLDNGSNWSLANRWCCSVKENTVHADKHFLGFSPVVPNRLYETNDGGIYVTEDGNNWTDITNTMAISQVYHVSPPPPTHKNVLSTYFLLGLQDNGSKKNLQPSNLWSDVEGGDGFMSAIDYGDPNTFYTSLQGGIINRRSTTVGDAAISAKIPGRPATIFDTRFCINPRNSKSLIACYNDLYRTYDQGNSWQKITNNLFFGLEVEKVEIATADTNVNVAMHSGINLMRSTDGGLTWKGLVNNIGGWIGAQGLVDVAIHPRDANKMYVILKQAVAGKAVWKTTDGGSTWSNITSNLPLLNYTSIAVVDGTDDDLYLAADFGVFYRNNSMSQWESFSQGLPVTFLNELKVNYTKNELLVATYGRGLWKTPLKVIPNEYKSGSVQLLNGASFAPGAEVQVKFKFNRLYFNYDNQFALEISDAAGDFSKSTVIGTIASFNNEGFFKVSLPANIGCGSSFRMRVVASAVRIQQARRVVLP</sequence>
<evidence type="ECO:0000313" key="2">
    <source>
        <dbReference type="Proteomes" id="UP000077177"/>
    </source>
</evidence>
<dbReference type="PANTHER" id="PTHR43739">
    <property type="entry name" value="XYLOGLUCANASE (EUROFUNG)"/>
    <property type="match status" value="1"/>
</dbReference>
<dbReference type="AlphaFoldDB" id="A0A172TZ97"/>
<reference evidence="2" key="1">
    <citation type="submission" date="2015-01" db="EMBL/GenBank/DDBJ databases">
        <title>Flavisolibacter sp./LCS9/ whole genome sequencing.</title>
        <authorList>
            <person name="Kim M.K."/>
            <person name="Srinivasan S."/>
            <person name="Lee J.-J."/>
        </authorList>
    </citation>
    <scope>NUCLEOTIDE SEQUENCE [LARGE SCALE GENOMIC DNA]</scope>
    <source>
        <strain evidence="2">LCS9</strain>
    </source>
</reference>
<keyword evidence="2" id="KW-1185">Reference proteome</keyword>
<dbReference type="CDD" id="cd15482">
    <property type="entry name" value="Sialidase_non-viral"/>
    <property type="match status" value="1"/>
</dbReference>
<dbReference type="InterPro" id="IPR002860">
    <property type="entry name" value="BNR_rpt"/>
</dbReference>
<dbReference type="KEGG" id="fla:SY85_19990"/>
<dbReference type="Proteomes" id="UP000077177">
    <property type="component" value="Chromosome"/>
</dbReference>
<protein>
    <recommendedName>
        <fullName evidence="3">Sortilin N-terminal domain-containing protein</fullName>
    </recommendedName>
</protein>
<dbReference type="GO" id="GO:0010411">
    <property type="term" value="P:xyloglucan metabolic process"/>
    <property type="evidence" value="ECO:0007669"/>
    <property type="project" value="TreeGrafter"/>
</dbReference>
<accession>A0A172TZ97</accession>
<dbReference type="InterPro" id="IPR052025">
    <property type="entry name" value="Xyloglucanase_GH74"/>
</dbReference>
<evidence type="ECO:0000313" key="1">
    <source>
        <dbReference type="EMBL" id="ANE52421.1"/>
    </source>
</evidence>
<evidence type="ECO:0008006" key="3">
    <source>
        <dbReference type="Google" id="ProtNLM"/>
    </source>
</evidence>
<dbReference type="PANTHER" id="PTHR43739:SF5">
    <property type="entry name" value="EXO-ALPHA-SIALIDASE"/>
    <property type="match status" value="1"/>
</dbReference>
<dbReference type="Gene3D" id="2.130.10.10">
    <property type="entry name" value="YVTN repeat-like/Quinoprotein amine dehydrogenase"/>
    <property type="match status" value="3"/>
</dbReference>
<dbReference type="EMBL" id="CP011390">
    <property type="protein sequence ID" value="ANE52421.1"/>
    <property type="molecule type" value="Genomic_DNA"/>
</dbReference>